<dbReference type="PROSITE" id="PS50088">
    <property type="entry name" value="ANK_REPEAT"/>
    <property type="match status" value="1"/>
</dbReference>
<dbReference type="OrthoDB" id="341259at2759"/>
<dbReference type="PROSITE" id="PS50297">
    <property type="entry name" value="ANK_REP_REGION"/>
    <property type="match status" value="1"/>
</dbReference>
<gene>
    <name evidence="4" type="ORF">B0T10DRAFT_411307</name>
</gene>
<comment type="caution">
    <text evidence="4">The sequence shown here is derived from an EMBL/GenBank/DDBJ whole genome shotgun (WGS) entry which is preliminary data.</text>
</comment>
<dbReference type="InterPro" id="IPR002110">
    <property type="entry name" value="Ankyrin_rpt"/>
</dbReference>
<dbReference type="AlphaFoldDB" id="A0A9P9ANM8"/>
<proteinExistence type="predicted"/>
<sequence>MPEEDGHESPWSGSDESTLFDFHGPSEIPAYAIISGNRGQARALAAAGAYNHPADAWVIYEACLQGPAMIQALSVNPILDLSPRLPGQMGDTVFHLLLRTHPSRFPHTKIATIMELLQAGVDPLQPDRFGNTALHILAGVPTDMQDDAFELMKLLFGNQATPLVRLSCISSVNHRSGVDSINNSESSSTPLQIGVIHNHISCVKLLLDNGASPHVRGLFNKTPLYFAVIRDFVDVADVLLRHGAALEGDMLAQSPEMSLVLTRNTL</sequence>
<dbReference type="Gene3D" id="1.25.40.20">
    <property type="entry name" value="Ankyrin repeat-containing domain"/>
    <property type="match status" value="1"/>
</dbReference>
<evidence type="ECO:0000313" key="5">
    <source>
        <dbReference type="Proteomes" id="UP000777438"/>
    </source>
</evidence>
<dbReference type="PANTHER" id="PTHR24198:SF165">
    <property type="entry name" value="ANKYRIN REPEAT-CONTAINING PROTEIN-RELATED"/>
    <property type="match status" value="1"/>
</dbReference>
<evidence type="ECO:0000256" key="2">
    <source>
        <dbReference type="ARBA" id="ARBA00023043"/>
    </source>
</evidence>
<evidence type="ECO:0000256" key="3">
    <source>
        <dbReference type="PROSITE-ProRule" id="PRU00023"/>
    </source>
</evidence>
<reference evidence="4 5" key="1">
    <citation type="journal article" date="2021" name="Nat. Commun.">
        <title>Genetic determinants of endophytism in the Arabidopsis root mycobiome.</title>
        <authorList>
            <person name="Mesny F."/>
            <person name="Miyauchi S."/>
            <person name="Thiergart T."/>
            <person name="Pickel B."/>
            <person name="Atanasova L."/>
            <person name="Karlsson M."/>
            <person name="Huettel B."/>
            <person name="Barry K.W."/>
            <person name="Haridas S."/>
            <person name="Chen C."/>
            <person name="Bauer D."/>
            <person name="Andreopoulos W."/>
            <person name="Pangilinan J."/>
            <person name="LaButti K."/>
            <person name="Riley R."/>
            <person name="Lipzen A."/>
            <person name="Clum A."/>
            <person name="Drula E."/>
            <person name="Henrissat B."/>
            <person name="Kohler A."/>
            <person name="Grigoriev I.V."/>
            <person name="Martin F.M."/>
            <person name="Hacquard S."/>
        </authorList>
    </citation>
    <scope>NUCLEOTIDE SEQUENCE [LARGE SCALE GENOMIC DNA]</scope>
    <source>
        <strain evidence="4 5">MPI-CAGE-CH-0241</strain>
    </source>
</reference>
<keyword evidence="1" id="KW-0677">Repeat</keyword>
<dbReference type="Pfam" id="PF12796">
    <property type="entry name" value="Ank_2"/>
    <property type="match status" value="1"/>
</dbReference>
<keyword evidence="2 3" id="KW-0040">ANK repeat</keyword>
<dbReference type="PANTHER" id="PTHR24198">
    <property type="entry name" value="ANKYRIN REPEAT AND PROTEIN KINASE DOMAIN-CONTAINING PROTEIN"/>
    <property type="match status" value="1"/>
</dbReference>
<feature type="repeat" description="ANK" evidence="3">
    <location>
        <begin position="186"/>
        <end position="218"/>
    </location>
</feature>
<dbReference type="InterPro" id="IPR036770">
    <property type="entry name" value="Ankyrin_rpt-contain_sf"/>
</dbReference>
<dbReference type="SUPFAM" id="SSF48403">
    <property type="entry name" value="Ankyrin repeat"/>
    <property type="match status" value="1"/>
</dbReference>
<protein>
    <submittedName>
        <fullName evidence="4">Ankyrin repeat-containing domain protein</fullName>
    </submittedName>
</protein>
<evidence type="ECO:0000256" key="1">
    <source>
        <dbReference type="ARBA" id="ARBA00022737"/>
    </source>
</evidence>
<dbReference type="Proteomes" id="UP000777438">
    <property type="component" value="Unassembled WGS sequence"/>
</dbReference>
<dbReference type="EMBL" id="JAGPYM010000024">
    <property type="protein sequence ID" value="KAH6881113.1"/>
    <property type="molecule type" value="Genomic_DNA"/>
</dbReference>
<accession>A0A9P9ANM8</accession>
<organism evidence="4 5">
    <name type="scientific">Thelonectria olida</name>
    <dbReference type="NCBI Taxonomy" id="1576542"/>
    <lineage>
        <taxon>Eukaryota</taxon>
        <taxon>Fungi</taxon>
        <taxon>Dikarya</taxon>
        <taxon>Ascomycota</taxon>
        <taxon>Pezizomycotina</taxon>
        <taxon>Sordariomycetes</taxon>
        <taxon>Hypocreomycetidae</taxon>
        <taxon>Hypocreales</taxon>
        <taxon>Nectriaceae</taxon>
        <taxon>Thelonectria</taxon>
    </lineage>
</organism>
<dbReference type="SMART" id="SM00248">
    <property type="entry name" value="ANK"/>
    <property type="match status" value="4"/>
</dbReference>
<keyword evidence="5" id="KW-1185">Reference proteome</keyword>
<name>A0A9P9ANM8_9HYPO</name>
<evidence type="ECO:0000313" key="4">
    <source>
        <dbReference type="EMBL" id="KAH6881113.1"/>
    </source>
</evidence>